<dbReference type="InterPro" id="IPR050189">
    <property type="entry name" value="MFS_Efflux_Transporters"/>
</dbReference>
<dbReference type="GO" id="GO:0005886">
    <property type="term" value="C:plasma membrane"/>
    <property type="evidence" value="ECO:0007669"/>
    <property type="project" value="UniProtKB-SubCell"/>
</dbReference>
<dbReference type="CDD" id="cd17324">
    <property type="entry name" value="MFS_NepI_like"/>
    <property type="match status" value="1"/>
</dbReference>
<name>A0A411DSS1_CHRID</name>
<evidence type="ECO:0000313" key="8">
    <source>
        <dbReference type="EMBL" id="QBA23431.1"/>
    </source>
</evidence>
<dbReference type="SUPFAM" id="SSF103473">
    <property type="entry name" value="MFS general substrate transporter"/>
    <property type="match status" value="1"/>
</dbReference>
<dbReference type="AlphaFoldDB" id="A0A411DSS1"/>
<evidence type="ECO:0000256" key="4">
    <source>
        <dbReference type="ARBA" id="ARBA00022989"/>
    </source>
</evidence>
<sequence length="389" mass="42595">MNMNRNLYVLALGVFGITTTEFGVIGVLPELASAFRVSIEKAGWLLSAFALIVAVFGPFMLLILSSFKRKSLLIFSLSVFVAANILSAFITNFYLLLIVRMIPAFFHPVYWSIALSVAGQTSDPAEKSRAVSIIFSGLTLATVLGVPLATFISGLLSWQSSFLLTASINGVALAGVWFYLPSIQNTGASSGKFPIKTFRNKHLWNGLFLAFFIIAAMYSTYGYMADFLKNVTQMNGKQISILFFLFGTAGIAGNRIAGKYMSRFPFQTTFVFLILLSGIHLLIGHYGSYFIPMILIVTFWGLIHSGGFLISNINVTSSSSETSEFINSIFTSCGNFAVTAGTLLGGFWIDRYGIENILWPGIAGLFLAMIVLLVKRKQTLSCNKKQSFP</sequence>
<feature type="domain" description="Major facilitator superfamily (MFS) profile" evidence="7">
    <location>
        <begin position="6"/>
        <end position="378"/>
    </location>
</feature>
<evidence type="ECO:0000256" key="3">
    <source>
        <dbReference type="ARBA" id="ARBA00022692"/>
    </source>
</evidence>
<evidence type="ECO:0000256" key="2">
    <source>
        <dbReference type="ARBA" id="ARBA00022475"/>
    </source>
</evidence>
<feature type="transmembrane region" description="Helical" evidence="6">
    <location>
        <begin position="239"/>
        <end position="257"/>
    </location>
</feature>
<organism evidence="8">
    <name type="scientific">Chryseobacterium indologenes</name>
    <name type="common">Flavobacterium indologenes</name>
    <dbReference type="NCBI Taxonomy" id="253"/>
    <lineage>
        <taxon>Bacteria</taxon>
        <taxon>Pseudomonadati</taxon>
        <taxon>Bacteroidota</taxon>
        <taxon>Flavobacteriia</taxon>
        <taxon>Flavobacteriales</taxon>
        <taxon>Weeksellaceae</taxon>
        <taxon>Chryseobacterium group</taxon>
        <taxon>Chryseobacterium</taxon>
    </lineage>
</organism>
<feature type="transmembrane region" description="Helical" evidence="6">
    <location>
        <begin position="130"/>
        <end position="156"/>
    </location>
</feature>
<keyword evidence="5 6" id="KW-0472">Membrane</keyword>
<accession>A0A411DSS1</accession>
<evidence type="ECO:0000256" key="5">
    <source>
        <dbReference type="ARBA" id="ARBA00023136"/>
    </source>
</evidence>
<feature type="transmembrane region" description="Helical" evidence="6">
    <location>
        <begin position="202"/>
        <end position="219"/>
    </location>
</feature>
<reference evidence="8" key="1">
    <citation type="submission" date="2019-01" db="EMBL/GenBank/DDBJ databases">
        <title>Whole Genome Sequencing for Putative Detection of Antimicrobial Resistance and Potential Virulence Factors in Chryseobacterium indologenes isolated from Nile Tilapia in Tanzania.</title>
        <authorList>
            <person name="Mwega E."/>
            <person name="Mutoloki S."/>
            <person name="Mugimba K."/>
            <person name="Colquhoun D."/>
            <person name="Mdegela R."/>
            <person name="Evensen O."/>
            <person name="Wasteson Y."/>
        </authorList>
    </citation>
    <scope>NUCLEOTIDE SEQUENCE [LARGE SCALE GENOMIC DNA]</scope>
    <source>
        <strain evidence="8">StR 01</strain>
    </source>
</reference>
<comment type="subcellular location">
    <subcellularLocation>
        <location evidence="1">Cell membrane</location>
        <topology evidence="1">Multi-pass membrane protein</topology>
    </subcellularLocation>
</comment>
<dbReference type="GO" id="GO:0022857">
    <property type="term" value="F:transmembrane transporter activity"/>
    <property type="evidence" value="ECO:0007669"/>
    <property type="project" value="InterPro"/>
</dbReference>
<feature type="transmembrane region" description="Helical" evidence="6">
    <location>
        <begin position="325"/>
        <end position="345"/>
    </location>
</feature>
<dbReference type="Pfam" id="PF07690">
    <property type="entry name" value="MFS_1"/>
    <property type="match status" value="1"/>
</dbReference>
<evidence type="ECO:0000256" key="1">
    <source>
        <dbReference type="ARBA" id="ARBA00004651"/>
    </source>
</evidence>
<feature type="transmembrane region" description="Helical" evidence="6">
    <location>
        <begin position="71"/>
        <end position="91"/>
    </location>
</feature>
<feature type="transmembrane region" description="Helical" evidence="6">
    <location>
        <begin position="289"/>
        <end position="313"/>
    </location>
</feature>
<feature type="transmembrane region" description="Helical" evidence="6">
    <location>
        <begin position="7"/>
        <end position="28"/>
    </location>
</feature>
<dbReference type="EMBL" id="CP035532">
    <property type="protein sequence ID" value="QBA23431.1"/>
    <property type="molecule type" value="Genomic_DNA"/>
</dbReference>
<feature type="transmembrane region" description="Helical" evidence="6">
    <location>
        <begin position="264"/>
        <end position="283"/>
    </location>
</feature>
<dbReference type="InterPro" id="IPR011701">
    <property type="entry name" value="MFS"/>
</dbReference>
<dbReference type="PANTHER" id="PTHR43124:SF3">
    <property type="entry name" value="CHLORAMPHENICOL EFFLUX PUMP RV0191"/>
    <property type="match status" value="1"/>
</dbReference>
<protein>
    <submittedName>
        <fullName evidence="8">MFS transporter</fullName>
    </submittedName>
</protein>
<keyword evidence="3 6" id="KW-0812">Transmembrane</keyword>
<dbReference type="InterPro" id="IPR036259">
    <property type="entry name" value="MFS_trans_sf"/>
</dbReference>
<dbReference type="PROSITE" id="PS50850">
    <property type="entry name" value="MFS"/>
    <property type="match status" value="1"/>
</dbReference>
<feature type="transmembrane region" description="Helical" evidence="6">
    <location>
        <begin position="357"/>
        <end position="374"/>
    </location>
</feature>
<keyword evidence="2" id="KW-1003">Cell membrane</keyword>
<feature type="transmembrane region" description="Helical" evidence="6">
    <location>
        <begin position="43"/>
        <end position="64"/>
    </location>
</feature>
<dbReference type="PANTHER" id="PTHR43124">
    <property type="entry name" value="PURINE EFFLUX PUMP PBUE"/>
    <property type="match status" value="1"/>
</dbReference>
<proteinExistence type="predicted"/>
<feature type="transmembrane region" description="Helical" evidence="6">
    <location>
        <begin position="162"/>
        <end position="181"/>
    </location>
</feature>
<dbReference type="InterPro" id="IPR020846">
    <property type="entry name" value="MFS_dom"/>
</dbReference>
<dbReference type="Gene3D" id="1.20.1250.20">
    <property type="entry name" value="MFS general substrate transporter like domains"/>
    <property type="match status" value="1"/>
</dbReference>
<keyword evidence="4 6" id="KW-1133">Transmembrane helix</keyword>
<evidence type="ECO:0000256" key="6">
    <source>
        <dbReference type="SAM" id="Phobius"/>
    </source>
</evidence>
<gene>
    <name evidence="8" type="ORF">EU348_20545</name>
</gene>
<evidence type="ECO:0000259" key="7">
    <source>
        <dbReference type="PROSITE" id="PS50850"/>
    </source>
</evidence>
<feature type="transmembrane region" description="Helical" evidence="6">
    <location>
        <begin position="97"/>
        <end position="118"/>
    </location>
</feature>